<evidence type="ECO:0000256" key="2">
    <source>
        <dbReference type="ARBA" id="ARBA00005464"/>
    </source>
</evidence>
<dbReference type="PANTHER" id="PTHR30560:SF3">
    <property type="entry name" value="TRIGGER FACTOR-LIKE PROTEIN TIG, CHLOROPLASTIC"/>
    <property type="match status" value="1"/>
</dbReference>
<dbReference type="InterPro" id="IPR046357">
    <property type="entry name" value="PPIase_dom_sf"/>
</dbReference>
<dbReference type="FunFam" id="3.10.50.40:FF:000001">
    <property type="entry name" value="Trigger factor"/>
    <property type="match status" value="1"/>
</dbReference>
<dbReference type="InterPro" id="IPR036611">
    <property type="entry name" value="Trigger_fac_ribosome-bd_sf"/>
</dbReference>
<dbReference type="Pfam" id="PF05697">
    <property type="entry name" value="Trigger_N"/>
    <property type="match status" value="1"/>
</dbReference>
<dbReference type="InterPro" id="IPR001179">
    <property type="entry name" value="PPIase_FKBP_dom"/>
</dbReference>
<evidence type="ECO:0000256" key="10">
    <source>
        <dbReference type="ARBA" id="ARBA00024849"/>
    </source>
</evidence>
<evidence type="ECO:0000256" key="4">
    <source>
        <dbReference type="ARBA" id="ARBA00016902"/>
    </source>
</evidence>
<protein>
    <recommendedName>
        <fullName evidence="4 12">Trigger factor</fullName>
        <shortName evidence="12">TF</shortName>
        <ecNumber evidence="3 12">5.2.1.8</ecNumber>
    </recommendedName>
    <alternativeName>
        <fullName evidence="11 12">PPIase</fullName>
    </alternativeName>
</protein>
<keyword evidence="12" id="KW-0963">Cytoplasm</keyword>
<keyword evidence="5 12" id="KW-0132">Cell division</keyword>
<dbReference type="EC" id="5.2.1.8" evidence="3 12"/>
<keyword evidence="9 12" id="KW-0131">Cell cycle</keyword>
<dbReference type="InterPro" id="IPR037041">
    <property type="entry name" value="Trigger_fac_C_sf"/>
</dbReference>
<evidence type="ECO:0000256" key="8">
    <source>
        <dbReference type="ARBA" id="ARBA00023235"/>
    </source>
</evidence>
<sequence>MKSSWTLKEHSEGVLEVIVDGDVWTKAQKHAFQYFKKNITMKGFRPGQVPEALLKKQISKEAIYEQAVENIANTVLAQAVQEQKLELVARPTLDYKDASDESVTLDFNCVVEPEVTLGEYKGLDIHKDEVEVTDEDVDKELERVQDRYADWVLREEGEAAVEGDQVVIDFVGKKDGEAFEGGSGENYPLELGSQSFIPGFEDQLIGVKTGDVKDVNVTFPEDYQAKDLAGQDAVFTVTVHDIKYKERPEINDDLIKQLKRDGVETVEKFKEVTKEDLTKERERQAEDKFTSEVIKAASDNATVDIPTVMIENEVDSEYQQFVQRMQQSGFTVEQYYQATGQTEEDMKAQMRPEATDRVKNSLVLQAIVKAENIEISQEDVDKEYKEMSELYKMDVNQIKQLLPAYQVRADLAQQKALELIKTSVK</sequence>
<dbReference type="GO" id="GO:0044183">
    <property type="term" value="F:protein folding chaperone"/>
    <property type="evidence" value="ECO:0007669"/>
    <property type="project" value="TreeGrafter"/>
</dbReference>
<dbReference type="SUPFAM" id="SSF109998">
    <property type="entry name" value="Triger factor/SurA peptide-binding domain-like"/>
    <property type="match status" value="1"/>
</dbReference>
<dbReference type="SUPFAM" id="SSF54534">
    <property type="entry name" value="FKBP-like"/>
    <property type="match status" value="1"/>
</dbReference>
<dbReference type="GO" id="GO:0015031">
    <property type="term" value="P:protein transport"/>
    <property type="evidence" value="ECO:0007669"/>
    <property type="project" value="UniProtKB-UniRule"/>
</dbReference>
<dbReference type="Proteomes" id="UP000276568">
    <property type="component" value="Unassembled WGS sequence"/>
</dbReference>
<dbReference type="GO" id="GO:0043022">
    <property type="term" value="F:ribosome binding"/>
    <property type="evidence" value="ECO:0007669"/>
    <property type="project" value="TreeGrafter"/>
</dbReference>
<proteinExistence type="inferred from homology"/>
<dbReference type="NCBIfam" id="TIGR00115">
    <property type="entry name" value="tig"/>
    <property type="match status" value="1"/>
</dbReference>
<dbReference type="PIRSF" id="PIRSF003095">
    <property type="entry name" value="Trigger_factor"/>
    <property type="match status" value="1"/>
</dbReference>
<gene>
    <name evidence="12" type="primary">tig</name>
    <name evidence="16" type="ORF">EDX97_02505</name>
</gene>
<evidence type="ECO:0000256" key="14">
    <source>
        <dbReference type="RuleBase" id="RU003914"/>
    </source>
</evidence>
<organism evidence="16 17">
    <name type="scientific">Absicoccus porci</name>
    <dbReference type="NCBI Taxonomy" id="2486576"/>
    <lineage>
        <taxon>Bacteria</taxon>
        <taxon>Bacillati</taxon>
        <taxon>Bacillota</taxon>
        <taxon>Erysipelotrichia</taxon>
        <taxon>Erysipelotrichales</taxon>
        <taxon>Erysipelotrichaceae</taxon>
        <taxon>Absicoccus</taxon>
    </lineage>
</organism>
<comment type="similarity">
    <text evidence="2 12 14">Belongs to the FKBP-type PPIase family. Tig subfamily.</text>
</comment>
<dbReference type="Gene3D" id="3.30.70.1050">
    <property type="entry name" value="Trigger factor ribosome-binding domain"/>
    <property type="match status" value="1"/>
</dbReference>
<evidence type="ECO:0000313" key="16">
    <source>
        <dbReference type="EMBL" id="RNM31446.1"/>
    </source>
</evidence>
<keyword evidence="7 12" id="KW-0143">Chaperone</keyword>
<comment type="catalytic activity">
    <reaction evidence="1 12 13">
        <text>[protein]-peptidylproline (omega=180) = [protein]-peptidylproline (omega=0)</text>
        <dbReference type="Rhea" id="RHEA:16237"/>
        <dbReference type="Rhea" id="RHEA-COMP:10747"/>
        <dbReference type="Rhea" id="RHEA-COMP:10748"/>
        <dbReference type="ChEBI" id="CHEBI:83833"/>
        <dbReference type="ChEBI" id="CHEBI:83834"/>
        <dbReference type="EC" id="5.2.1.8"/>
    </reaction>
</comment>
<dbReference type="Pfam" id="PF05698">
    <property type="entry name" value="Trigger_C"/>
    <property type="match status" value="1"/>
</dbReference>
<dbReference type="SUPFAM" id="SSF102735">
    <property type="entry name" value="Trigger factor ribosome-binding domain"/>
    <property type="match status" value="1"/>
</dbReference>
<dbReference type="Pfam" id="PF00254">
    <property type="entry name" value="FKBP_C"/>
    <property type="match status" value="1"/>
</dbReference>
<evidence type="ECO:0000313" key="17">
    <source>
        <dbReference type="Proteomes" id="UP000276568"/>
    </source>
</evidence>
<evidence type="ECO:0000256" key="12">
    <source>
        <dbReference type="HAMAP-Rule" id="MF_00303"/>
    </source>
</evidence>
<dbReference type="PANTHER" id="PTHR30560">
    <property type="entry name" value="TRIGGER FACTOR CHAPERONE AND PEPTIDYL-PROLYL CIS/TRANS ISOMERASE"/>
    <property type="match status" value="1"/>
</dbReference>
<evidence type="ECO:0000256" key="1">
    <source>
        <dbReference type="ARBA" id="ARBA00000971"/>
    </source>
</evidence>
<comment type="function">
    <text evidence="10 12">Involved in protein export. Acts as a chaperone by maintaining the newly synthesized protein in an open conformation. Functions as a peptidyl-prolyl cis-trans isomerase.</text>
</comment>
<evidence type="ECO:0000256" key="5">
    <source>
        <dbReference type="ARBA" id="ARBA00022618"/>
    </source>
</evidence>
<dbReference type="HAMAP" id="MF_00303">
    <property type="entry name" value="Trigger_factor_Tig"/>
    <property type="match status" value="1"/>
</dbReference>
<dbReference type="GO" id="GO:0003755">
    <property type="term" value="F:peptidyl-prolyl cis-trans isomerase activity"/>
    <property type="evidence" value="ECO:0007669"/>
    <property type="project" value="UniProtKB-UniRule"/>
</dbReference>
<dbReference type="GO" id="GO:0051301">
    <property type="term" value="P:cell division"/>
    <property type="evidence" value="ECO:0007669"/>
    <property type="project" value="UniProtKB-KW"/>
</dbReference>
<dbReference type="RefSeq" id="WP_128519606.1">
    <property type="nucleotide sequence ID" value="NZ_RJQC01000001.1"/>
</dbReference>
<evidence type="ECO:0000259" key="15">
    <source>
        <dbReference type="PROSITE" id="PS50059"/>
    </source>
</evidence>
<keyword evidence="6 12" id="KW-0697">Rotamase</keyword>
<keyword evidence="17" id="KW-1185">Reference proteome</keyword>
<keyword evidence="8 12" id="KW-0413">Isomerase</keyword>
<reference evidence="16 17" key="1">
    <citation type="submission" date="2018-11" db="EMBL/GenBank/DDBJ databases">
        <title>Clostridium sp. nov., a member of the family Erysipelotrichaceae isolated from pig faeces.</title>
        <authorList>
            <person name="Chang Y.-H."/>
        </authorList>
    </citation>
    <scope>NUCLEOTIDE SEQUENCE [LARGE SCALE GENOMIC DNA]</scope>
    <source>
        <strain evidence="16 17">YH-panp20</strain>
    </source>
</reference>
<evidence type="ECO:0000256" key="13">
    <source>
        <dbReference type="PROSITE-ProRule" id="PRU00277"/>
    </source>
</evidence>
<dbReference type="GO" id="GO:0043335">
    <property type="term" value="P:protein unfolding"/>
    <property type="evidence" value="ECO:0007669"/>
    <property type="project" value="TreeGrafter"/>
</dbReference>
<dbReference type="AlphaFoldDB" id="A0A3N0I4C7"/>
<dbReference type="GO" id="GO:0051083">
    <property type="term" value="P:'de novo' cotranslational protein folding"/>
    <property type="evidence" value="ECO:0007669"/>
    <property type="project" value="TreeGrafter"/>
</dbReference>
<comment type="subcellular location">
    <subcellularLocation>
        <location evidence="12">Cytoplasm</location>
    </subcellularLocation>
    <text evidence="12">About half TF is bound to the ribosome near the polypeptide exit tunnel while the other half is free in the cytoplasm.</text>
</comment>
<dbReference type="InterPro" id="IPR008880">
    <property type="entry name" value="Trigger_fac_C"/>
</dbReference>
<comment type="domain">
    <text evidence="12">Consists of 3 domains; the N-terminus binds the ribosome, the middle domain has PPIase activity, while the C-terminus has intrinsic chaperone activity on its own.</text>
</comment>
<dbReference type="Gene3D" id="3.10.50.40">
    <property type="match status" value="1"/>
</dbReference>
<evidence type="ECO:0000256" key="11">
    <source>
        <dbReference type="ARBA" id="ARBA00029986"/>
    </source>
</evidence>
<dbReference type="GO" id="GO:0005737">
    <property type="term" value="C:cytoplasm"/>
    <property type="evidence" value="ECO:0007669"/>
    <property type="project" value="UniProtKB-SubCell"/>
</dbReference>
<evidence type="ECO:0000256" key="9">
    <source>
        <dbReference type="ARBA" id="ARBA00023306"/>
    </source>
</evidence>
<dbReference type="InterPro" id="IPR005215">
    <property type="entry name" value="Trig_fac"/>
</dbReference>
<evidence type="ECO:0000256" key="6">
    <source>
        <dbReference type="ARBA" id="ARBA00023110"/>
    </source>
</evidence>
<dbReference type="InterPro" id="IPR008881">
    <property type="entry name" value="Trigger_fac_ribosome-bd_bac"/>
</dbReference>
<evidence type="ECO:0000256" key="3">
    <source>
        <dbReference type="ARBA" id="ARBA00013194"/>
    </source>
</evidence>
<dbReference type="EMBL" id="RJQC01000001">
    <property type="protein sequence ID" value="RNM31446.1"/>
    <property type="molecule type" value="Genomic_DNA"/>
</dbReference>
<dbReference type="InterPro" id="IPR027304">
    <property type="entry name" value="Trigger_fact/SurA_dom_sf"/>
</dbReference>
<comment type="caution">
    <text evidence="16">The sequence shown here is derived from an EMBL/GenBank/DDBJ whole genome shotgun (WGS) entry which is preliminary data.</text>
</comment>
<dbReference type="Gene3D" id="1.10.3120.10">
    <property type="entry name" value="Trigger factor, C-terminal domain"/>
    <property type="match status" value="1"/>
</dbReference>
<accession>A0A3N0I4C7</accession>
<dbReference type="OrthoDB" id="9767721at2"/>
<name>A0A3N0I4C7_9FIRM</name>
<evidence type="ECO:0000256" key="7">
    <source>
        <dbReference type="ARBA" id="ARBA00023186"/>
    </source>
</evidence>
<feature type="domain" description="PPIase FKBP-type" evidence="15">
    <location>
        <begin position="163"/>
        <end position="245"/>
    </location>
</feature>
<dbReference type="PROSITE" id="PS50059">
    <property type="entry name" value="FKBP_PPIASE"/>
    <property type="match status" value="1"/>
</dbReference>